<gene>
    <name evidence="2" type="ORF">PENARI_c019G07633</name>
</gene>
<feature type="domain" description="AB hydrolase-1" evidence="1">
    <location>
        <begin position="2"/>
        <end position="283"/>
    </location>
</feature>
<dbReference type="InterPro" id="IPR029058">
    <property type="entry name" value="AB_hydrolase_fold"/>
</dbReference>
<comment type="caution">
    <text evidence="2">The sequence shown here is derived from an EMBL/GenBank/DDBJ whole genome shotgun (WGS) entry which is preliminary data.</text>
</comment>
<evidence type="ECO:0000313" key="3">
    <source>
        <dbReference type="Proteomes" id="UP000177622"/>
    </source>
</evidence>
<dbReference type="GeneID" id="34579558"/>
<accession>A0A1F5LAB6</accession>
<proteinExistence type="predicted"/>
<organism evidence="2 3">
    <name type="scientific">Penicillium arizonense</name>
    <dbReference type="NCBI Taxonomy" id="1835702"/>
    <lineage>
        <taxon>Eukaryota</taxon>
        <taxon>Fungi</taxon>
        <taxon>Dikarya</taxon>
        <taxon>Ascomycota</taxon>
        <taxon>Pezizomycotina</taxon>
        <taxon>Eurotiomycetes</taxon>
        <taxon>Eurotiomycetidae</taxon>
        <taxon>Eurotiales</taxon>
        <taxon>Aspergillaceae</taxon>
        <taxon>Penicillium</taxon>
    </lineage>
</organism>
<dbReference type="EMBL" id="LXJU01000019">
    <property type="protein sequence ID" value="OGE49996.1"/>
    <property type="molecule type" value="Genomic_DNA"/>
</dbReference>
<dbReference type="AlphaFoldDB" id="A0A1F5LAB6"/>
<dbReference type="Proteomes" id="UP000177622">
    <property type="component" value="Unassembled WGS sequence"/>
</dbReference>
<dbReference type="SUPFAM" id="SSF53474">
    <property type="entry name" value="alpha/beta-Hydrolases"/>
    <property type="match status" value="1"/>
</dbReference>
<reference evidence="2 3" key="1">
    <citation type="journal article" date="2016" name="Sci. Rep.">
        <title>Penicillium arizonense, a new, genome sequenced fungal species, reveals a high chemical diversity in secreted metabolites.</title>
        <authorList>
            <person name="Grijseels S."/>
            <person name="Nielsen J.C."/>
            <person name="Randelovic M."/>
            <person name="Nielsen J."/>
            <person name="Nielsen K.F."/>
            <person name="Workman M."/>
            <person name="Frisvad J.C."/>
        </authorList>
    </citation>
    <scope>NUCLEOTIDE SEQUENCE [LARGE SCALE GENOMIC DNA]</scope>
    <source>
        <strain evidence="2 3">CBS 141311</strain>
    </source>
</reference>
<evidence type="ECO:0000313" key="2">
    <source>
        <dbReference type="EMBL" id="OGE49996.1"/>
    </source>
</evidence>
<dbReference type="InterPro" id="IPR000073">
    <property type="entry name" value="AB_hydrolase_1"/>
</dbReference>
<keyword evidence="3" id="KW-1185">Reference proteome</keyword>
<protein>
    <recommendedName>
        <fullName evidence="1">AB hydrolase-1 domain-containing protein</fullName>
    </recommendedName>
</protein>
<dbReference type="OrthoDB" id="284184at2759"/>
<dbReference type="RefSeq" id="XP_022485447.1">
    <property type="nucleotide sequence ID" value="XM_022634824.1"/>
</dbReference>
<dbReference type="Gene3D" id="3.40.50.1820">
    <property type="entry name" value="alpha/beta hydrolase"/>
    <property type="match status" value="1"/>
</dbReference>
<evidence type="ECO:0000259" key="1">
    <source>
        <dbReference type="Pfam" id="PF12697"/>
    </source>
</evidence>
<dbReference type="GO" id="GO:0072330">
    <property type="term" value="P:monocarboxylic acid biosynthetic process"/>
    <property type="evidence" value="ECO:0007669"/>
    <property type="project" value="UniProtKB-ARBA"/>
</dbReference>
<dbReference type="PANTHER" id="PTHR43689">
    <property type="entry name" value="HYDROLASE"/>
    <property type="match status" value="1"/>
</dbReference>
<dbReference type="GO" id="GO:0017000">
    <property type="term" value="P:antibiotic biosynthetic process"/>
    <property type="evidence" value="ECO:0007669"/>
    <property type="project" value="UniProtKB-ARBA"/>
</dbReference>
<sequence>MWRRVMTKFLEEGHEIYALDWLGHGRSDKPRRDSITFELHMRTLSAFFNQLQLKNVIMVAHSWGGCVALCCIPHLPSSSCSGLFLINSFLPHRPDEMSRDCGLLYCLWFLMSKVLDGFISETTIMRLISPQILEGDIEAYSAPYQHLPAYAKPTTEHFAHIGTALPQFFLKYIRETPLWKVCEAICGPRNFSDLNTLALLSERADTARYYWQEKQREDVKETIQERLKIVVVFGDRDPLPKGYKETLVHLIGKEYMADWASDGIWLNNAGHFPMEDKPEDVANLIARLT</sequence>
<name>A0A1F5LAB6_PENAI</name>
<dbReference type="Pfam" id="PF12697">
    <property type="entry name" value="Abhydrolase_6"/>
    <property type="match status" value="1"/>
</dbReference>
<dbReference type="PANTHER" id="PTHR43689:SF28">
    <property type="entry name" value="HALOALKANE DEHALOGENASE FAMILY PROTEIN (AFU_ORTHOLOGUE AFUA_8G01700)"/>
    <property type="match status" value="1"/>
</dbReference>